<feature type="region of interest" description="Disordered" evidence="6">
    <location>
        <begin position="1"/>
        <end position="48"/>
    </location>
</feature>
<dbReference type="SUPFAM" id="SSF103473">
    <property type="entry name" value="MFS general substrate transporter"/>
    <property type="match status" value="1"/>
</dbReference>
<evidence type="ECO:0000259" key="8">
    <source>
        <dbReference type="PROSITE" id="PS50850"/>
    </source>
</evidence>
<dbReference type="RefSeq" id="XP_062791620.1">
    <property type="nucleotide sequence ID" value="XM_062935569.1"/>
</dbReference>
<keyword evidence="2" id="KW-0813">Transport</keyword>
<evidence type="ECO:0000256" key="2">
    <source>
        <dbReference type="ARBA" id="ARBA00022448"/>
    </source>
</evidence>
<evidence type="ECO:0000256" key="7">
    <source>
        <dbReference type="SAM" id="Phobius"/>
    </source>
</evidence>
<keyword evidence="4 7" id="KW-1133">Transmembrane helix</keyword>
<keyword evidence="3 7" id="KW-0812">Transmembrane</keyword>
<evidence type="ECO:0000256" key="5">
    <source>
        <dbReference type="ARBA" id="ARBA00023136"/>
    </source>
</evidence>
<dbReference type="InterPro" id="IPR036259">
    <property type="entry name" value="MFS_trans_sf"/>
</dbReference>
<feature type="transmembrane region" description="Helical" evidence="7">
    <location>
        <begin position="231"/>
        <end position="251"/>
    </location>
</feature>
<accession>A0ABZ1CYQ1</accession>
<comment type="subcellular location">
    <subcellularLocation>
        <location evidence="1">Membrane</location>
        <topology evidence="1">Multi-pass membrane protein</topology>
    </subcellularLocation>
</comment>
<dbReference type="GeneID" id="87955974"/>
<feature type="domain" description="Major facilitator superfamily (MFS) profile" evidence="8">
    <location>
        <begin position="59"/>
        <end position="559"/>
    </location>
</feature>
<organism evidence="9 10">
    <name type="scientific">Kwoniella shivajii</name>
    <dbReference type="NCBI Taxonomy" id="564305"/>
    <lineage>
        <taxon>Eukaryota</taxon>
        <taxon>Fungi</taxon>
        <taxon>Dikarya</taxon>
        <taxon>Basidiomycota</taxon>
        <taxon>Agaricomycotina</taxon>
        <taxon>Tremellomycetes</taxon>
        <taxon>Tremellales</taxon>
        <taxon>Cryptococcaceae</taxon>
        <taxon>Kwoniella</taxon>
    </lineage>
</organism>
<name>A0ABZ1CYQ1_9TREE</name>
<keyword evidence="5 7" id="KW-0472">Membrane</keyword>
<dbReference type="InterPro" id="IPR011701">
    <property type="entry name" value="MFS"/>
</dbReference>
<feature type="transmembrane region" description="Helical" evidence="7">
    <location>
        <begin position="434"/>
        <end position="452"/>
    </location>
</feature>
<keyword evidence="10" id="KW-1185">Reference proteome</keyword>
<proteinExistence type="predicted"/>
<feature type="compositionally biased region" description="Basic and acidic residues" evidence="6">
    <location>
        <begin position="1"/>
        <end position="34"/>
    </location>
</feature>
<dbReference type="Pfam" id="PF07690">
    <property type="entry name" value="MFS_1"/>
    <property type="match status" value="1"/>
</dbReference>
<protein>
    <recommendedName>
        <fullName evidence="8">Major facilitator superfamily (MFS) profile domain-containing protein</fullName>
    </recommendedName>
</protein>
<dbReference type="Proteomes" id="UP001329825">
    <property type="component" value="Chromosome 5"/>
</dbReference>
<feature type="transmembrane region" description="Helical" evidence="7">
    <location>
        <begin position="198"/>
        <end position="225"/>
    </location>
</feature>
<evidence type="ECO:0000313" key="9">
    <source>
        <dbReference type="EMBL" id="WRT66880.1"/>
    </source>
</evidence>
<dbReference type="InterPro" id="IPR005829">
    <property type="entry name" value="Sugar_transporter_CS"/>
</dbReference>
<feature type="transmembrane region" description="Helical" evidence="7">
    <location>
        <begin position="323"/>
        <end position="341"/>
    </location>
</feature>
<feature type="transmembrane region" description="Helical" evidence="7">
    <location>
        <begin position="292"/>
        <end position="311"/>
    </location>
</feature>
<feature type="transmembrane region" description="Helical" evidence="7">
    <location>
        <begin position="140"/>
        <end position="159"/>
    </location>
</feature>
<dbReference type="PROSITE" id="PS50850">
    <property type="entry name" value="MFS"/>
    <property type="match status" value="1"/>
</dbReference>
<dbReference type="PROSITE" id="PS00216">
    <property type="entry name" value="SUGAR_TRANSPORT_1"/>
    <property type="match status" value="1"/>
</dbReference>
<dbReference type="InterPro" id="IPR020846">
    <property type="entry name" value="MFS_dom"/>
</dbReference>
<dbReference type="Gene3D" id="1.20.1250.20">
    <property type="entry name" value="MFS general substrate transporter like domains"/>
    <property type="match status" value="2"/>
</dbReference>
<sequence length="568" mass="61890">MRSVVRADEQRPQETKKETNQEEIDGTLKTELDRSTPTPNNAPAFRTPSTMTRTHKIMLAATMSVTQFMMALSVGSSLLIIPVMADYFNVSILAVQWVASAYQLAYEGEIEVGNKAEKIELFSGLLVAGRLADLYGRKRLFLFGLIVGVIANIISGVIPNRIGLTIFRAIAGLGLSISAPAGFGIVGTNFREEPSRTMAFAALGLGTPVGAVVGEIIGGLIAGIGKKGWQYVYFLIAGFGIIPIISGVIYIPRDDEVSSYVNPPIENNIQGEEVPDQQESAVSIRNIKRVDWIGAGIITVGLSLLMFSITQAGLTEKKWRTPYIPPIFSLSIIMIILFGFWERHIEIRSEIGIPPIVRLSIFTRHKWRVTAILGIAFFDWMGICGWVYLTSVYYQDLLGYSPLKNALYILPAPVTGIICCYLVTLLAPRVSAPILLALGGIATGLANCLFAIQSPDTLYWKNEFFGAILQPFGGDLTIPIGSVMISNLCDDDEQSIAGALFQVSLQIAGTVDLCLSSLIQTQVESIHGLLQGLRVALWFNSACCWFVLVIIFLAFRKVGLAKDVAKGI</sequence>
<gene>
    <name evidence="9" type="ORF">IL334_003843</name>
</gene>
<dbReference type="PANTHER" id="PTHR42718:SF9">
    <property type="entry name" value="MAJOR FACILITATOR SUPERFAMILY MULTIDRUG TRANSPORTER MFSC"/>
    <property type="match status" value="1"/>
</dbReference>
<dbReference type="EMBL" id="CP141885">
    <property type="protein sequence ID" value="WRT66880.1"/>
    <property type="molecule type" value="Genomic_DNA"/>
</dbReference>
<feature type="transmembrane region" description="Helical" evidence="7">
    <location>
        <begin position="165"/>
        <end position="186"/>
    </location>
</feature>
<reference evidence="9 10" key="1">
    <citation type="submission" date="2024-01" db="EMBL/GenBank/DDBJ databases">
        <title>Comparative genomics of Cryptococcus and Kwoniella reveals pathogenesis evolution and contrasting modes of karyotype evolution via chromosome fusion or intercentromeric recombination.</title>
        <authorList>
            <person name="Coelho M.A."/>
            <person name="David-Palma M."/>
            <person name="Shea T."/>
            <person name="Bowers K."/>
            <person name="McGinley-Smith S."/>
            <person name="Mohammad A.W."/>
            <person name="Gnirke A."/>
            <person name="Yurkov A.M."/>
            <person name="Nowrousian M."/>
            <person name="Sun S."/>
            <person name="Cuomo C.A."/>
            <person name="Heitman J."/>
        </authorList>
    </citation>
    <scope>NUCLEOTIDE SEQUENCE [LARGE SCALE GENOMIC DNA]</scope>
    <source>
        <strain evidence="9">CBS 11374</strain>
    </source>
</reference>
<feature type="compositionally biased region" description="Polar residues" evidence="6">
    <location>
        <begin position="35"/>
        <end position="48"/>
    </location>
</feature>
<feature type="transmembrane region" description="Helical" evidence="7">
    <location>
        <begin position="535"/>
        <end position="555"/>
    </location>
</feature>
<feature type="transmembrane region" description="Helical" evidence="7">
    <location>
        <begin position="367"/>
        <end position="388"/>
    </location>
</feature>
<evidence type="ECO:0000313" key="10">
    <source>
        <dbReference type="Proteomes" id="UP001329825"/>
    </source>
</evidence>
<evidence type="ECO:0000256" key="4">
    <source>
        <dbReference type="ARBA" id="ARBA00022989"/>
    </source>
</evidence>
<dbReference type="PANTHER" id="PTHR42718">
    <property type="entry name" value="MAJOR FACILITATOR SUPERFAMILY MULTIDRUG TRANSPORTER MFSC"/>
    <property type="match status" value="1"/>
</dbReference>
<evidence type="ECO:0000256" key="3">
    <source>
        <dbReference type="ARBA" id="ARBA00022692"/>
    </source>
</evidence>
<feature type="transmembrane region" description="Helical" evidence="7">
    <location>
        <begin position="408"/>
        <end position="427"/>
    </location>
</feature>
<evidence type="ECO:0000256" key="1">
    <source>
        <dbReference type="ARBA" id="ARBA00004141"/>
    </source>
</evidence>
<evidence type="ECO:0000256" key="6">
    <source>
        <dbReference type="SAM" id="MobiDB-lite"/>
    </source>
</evidence>